<proteinExistence type="predicted"/>
<dbReference type="Gene3D" id="3.20.20.80">
    <property type="entry name" value="Glycosidases"/>
    <property type="match status" value="1"/>
</dbReference>
<accession>A0A450UM98</accession>
<dbReference type="SUPFAM" id="SSF51445">
    <property type="entry name" value="(Trans)glycosidases"/>
    <property type="match status" value="1"/>
</dbReference>
<dbReference type="EMBL" id="CAADFH010000033">
    <property type="protein sequence ID" value="VFJ93657.1"/>
    <property type="molecule type" value="Genomic_DNA"/>
</dbReference>
<dbReference type="InterPro" id="IPR017853">
    <property type="entry name" value="GH"/>
</dbReference>
<name>A0A450UM98_9GAMM</name>
<protein>
    <submittedName>
        <fullName evidence="3">Sucrose phosphorylase</fullName>
    </submittedName>
</protein>
<evidence type="ECO:0000313" key="3">
    <source>
        <dbReference type="EMBL" id="VFJ93657.1"/>
    </source>
</evidence>
<sequence length="590" mass="67449">MNTEAKNKNKNNKLPKGVMFNAYPDSIGRNLTDTVRMLKRPEFRDVFSLFYILPTVFNSDLDRGFSVIDYDLNNALVSGKDLSDLDRLGIMCKFDLVLNHLSVGSPQFQDMLEYGDESIYKDFFIDWNEFWRPYGKMGPDGYAIPYDEYLQNLFMRKPGLPILKVRFPDGSDRPYWNTFYQEITYNEISPEDLLQASWGKDLMQEVAEKIAIIVNDALQRGAGIHEIDLADLGHHKDDVISFMEQNRNYLGQMDLNAKSEEVWDFYDDTLRKLRDHGGKMIRLDAFAYLHKEAGMSNFFNRPGTWEYLERLKKIAAKYDLILLPEIHSEYGNGLHEEVASEGFPIYDFFFPGLIIDALDRGTNRHLLRWINEILDKGLKTVNMLGCHDGIPILDLKAGKDIHGNARAGLLSDEDLEASMERIMDRGGRVKSLYGPDGKKISYYQINATFFSALGEDERKLRLARAIQMFMPGIPQVWYLDLFAGTNDYAAADKGGAAGHKEINRTTLTNGDIEQGLKRIVVRDQLHIMRLRNTSPAFDGQLKIHNSDEHHLHLTWENGPWTATLSANLRDFTIGVKHTDNVGGESSLSCR</sequence>
<evidence type="ECO:0000256" key="1">
    <source>
        <dbReference type="ARBA" id="ARBA00022676"/>
    </source>
</evidence>
<dbReference type="PANTHER" id="PTHR38784:SF1">
    <property type="entry name" value="SUCROSE PHOSPHORYLASE"/>
    <property type="match status" value="1"/>
</dbReference>
<dbReference type="AlphaFoldDB" id="A0A450UM98"/>
<dbReference type="GO" id="GO:0016757">
    <property type="term" value="F:glycosyltransferase activity"/>
    <property type="evidence" value="ECO:0007669"/>
    <property type="project" value="UniProtKB-KW"/>
</dbReference>
<reference evidence="3" key="1">
    <citation type="submission" date="2019-02" db="EMBL/GenBank/DDBJ databases">
        <authorList>
            <person name="Gruber-Vodicka R. H."/>
            <person name="Seah K. B. B."/>
        </authorList>
    </citation>
    <scope>NUCLEOTIDE SEQUENCE</scope>
    <source>
        <strain evidence="3">BECK_M6</strain>
    </source>
</reference>
<dbReference type="PANTHER" id="PTHR38784">
    <property type="entry name" value="SUCROSE PHOSPHORYLASE"/>
    <property type="match status" value="1"/>
</dbReference>
<gene>
    <name evidence="3" type="ORF">BECKLFY1418A_GA0070994_10337</name>
</gene>
<keyword evidence="2" id="KW-0808">Transferase</keyword>
<keyword evidence="1" id="KW-0328">Glycosyltransferase</keyword>
<organism evidence="3">
    <name type="scientific">Candidatus Kentrum sp. LFY</name>
    <dbReference type="NCBI Taxonomy" id="2126342"/>
    <lineage>
        <taxon>Bacteria</taxon>
        <taxon>Pseudomonadati</taxon>
        <taxon>Pseudomonadota</taxon>
        <taxon>Gammaproteobacteria</taxon>
        <taxon>Candidatus Kentrum</taxon>
    </lineage>
</organism>
<dbReference type="Gene3D" id="3.90.400.10">
    <property type="entry name" value="Oligo-1,6-glucosidase, Domain 2"/>
    <property type="match status" value="1"/>
</dbReference>
<evidence type="ECO:0000256" key="2">
    <source>
        <dbReference type="ARBA" id="ARBA00022679"/>
    </source>
</evidence>
<dbReference type="InterPro" id="IPR045857">
    <property type="entry name" value="O16G_dom_2"/>
</dbReference>